<feature type="transmembrane region" description="Helical" evidence="2">
    <location>
        <begin position="328"/>
        <end position="347"/>
    </location>
</feature>
<dbReference type="OrthoDB" id="3446835at2759"/>
<accession>A0A8H4IST1</accession>
<feature type="transmembrane region" description="Helical" evidence="2">
    <location>
        <begin position="576"/>
        <end position="595"/>
    </location>
</feature>
<feature type="transmembrane region" description="Helical" evidence="2">
    <location>
        <begin position="189"/>
        <end position="211"/>
    </location>
</feature>
<evidence type="ECO:0000256" key="3">
    <source>
        <dbReference type="SAM" id="SignalP"/>
    </source>
</evidence>
<name>A0A8H4IST1_9PEZI</name>
<evidence type="ECO:0000313" key="5">
    <source>
        <dbReference type="Proteomes" id="UP000572817"/>
    </source>
</evidence>
<dbReference type="EMBL" id="WWBZ02000051">
    <property type="protein sequence ID" value="KAF4304533.1"/>
    <property type="molecule type" value="Genomic_DNA"/>
</dbReference>
<keyword evidence="2" id="KW-1133">Transmembrane helix</keyword>
<organism evidence="4 5">
    <name type="scientific">Botryosphaeria dothidea</name>
    <dbReference type="NCBI Taxonomy" id="55169"/>
    <lineage>
        <taxon>Eukaryota</taxon>
        <taxon>Fungi</taxon>
        <taxon>Dikarya</taxon>
        <taxon>Ascomycota</taxon>
        <taxon>Pezizomycotina</taxon>
        <taxon>Dothideomycetes</taxon>
        <taxon>Dothideomycetes incertae sedis</taxon>
        <taxon>Botryosphaeriales</taxon>
        <taxon>Botryosphaeriaceae</taxon>
        <taxon>Botryosphaeria</taxon>
    </lineage>
</organism>
<reference evidence="4" key="1">
    <citation type="submission" date="2020-04" db="EMBL/GenBank/DDBJ databases">
        <title>Genome Assembly and Annotation of Botryosphaeria dothidea sdau 11-99, a Latent Pathogen of Apple Fruit Ring Rot in China.</title>
        <authorList>
            <person name="Yu C."/>
            <person name="Diao Y."/>
            <person name="Lu Q."/>
            <person name="Zhao J."/>
            <person name="Cui S."/>
            <person name="Peng C."/>
            <person name="He B."/>
            <person name="Liu H."/>
        </authorList>
    </citation>
    <scope>NUCLEOTIDE SEQUENCE [LARGE SCALE GENOMIC DNA]</scope>
    <source>
        <strain evidence="4">Sdau11-99</strain>
    </source>
</reference>
<evidence type="ECO:0000256" key="1">
    <source>
        <dbReference type="SAM" id="MobiDB-lite"/>
    </source>
</evidence>
<dbReference type="Proteomes" id="UP000572817">
    <property type="component" value="Unassembled WGS sequence"/>
</dbReference>
<keyword evidence="2" id="KW-0812">Transmembrane</keyword>
<comment type="caution">
    <text evidence="4">The sequence shown here is derived from an EMBL/GenBank/DDBJ whole genome shotgun (WGS) entry which is preliminary data.</text>
</comment>
<feature type="transmembrane region" description="Helical" evidence="2">
    <location>
        <begin position="383"/>
        <end position="411"/>
    </location>
</feature>
<proteinExistence type="predicted"/>
<keyword evidence="3" id="KW-0732">Signal</keyword>
<protein>
    <submittedName>
        <fullName evidence="4">Uncharacterized protein</fullName>
    </submittedName>
</protein>
<keyword evidence="5" id="KW-1185">Reference proteome</keyword>
<feature type="transmembrane region" description="Helical" evidence="2">
    <location>
        <begin position="164"/>
        <end position="182"/>
    </location>
</feature>
<gene>
    <name evidence="4" type="ORF">GTA08_BOTSDO07441</name>
</gene>
<feature type="region of interest" description="Disordered" evidence="1">
    <location>
        <begin position="257"/>
        <end position="276"/>
    </location>
</feature>
<evidence type="ECO:0000313" key="4">
    <source>
        <dbReference type="EMBL" id="KAF4304533.1"/>
    </source>
</evidence>
<dbReference type="AlphaFoldDB" id="A0A8H4IST1"/>
<keyword evidence="2" id="KW-0472">Membrane</keyword>
<feature type="signal peptide" evidence="3">
    <location>
        <begin position="1"/>
        <end position="21"/>
    </location>
</feature>
<sequence length="604" mass="67540">MQLTTFATGFFALLLIGSASASPAHLDRRQKDGDCTEEYNCCFSSRDACFRQLGSFLGGFPVPQIHCPTYKYCKDYGITRKQCNADCCDIKTGWGRGCPVPPHHNQLTDIQPRRLRAKCPGFDGNPDLYGLGIRLGVYSQWFSSWLTNTFNPSAAAGNHDANSIFLLALLIGISVAAVNDAIQPIEAYVMLHVCFGFIFTVLSLLGVRVYFLTPTSLSNFICSLRVQRESVRGSIRERIQAVQAAFQHLRDWLRSPSPDHHQQEQQNISPEPDPTIGKSTVFSKLVRNLRQVRGASYASSTWVNALTVKFTSDAVSFLKHPSLSWSGVAWRSAILSYLVGLNLWLWWSPWLHDKTTSSAGEGPTCATPIFFFGHRVLAGGQLVFFRVVSVMLAIPALWLCWVILSAALAMWKFVLGFLARRLVIRLLESARPGTWDALHDGVKFGVGLFLTPFLLWDNIWPYAVIDVFLGTPVMLQGIFTFWTIKADELPGWSELAKPFISFMSRGVDLRDHSKQRRLLRAERQDMVAPVSYTTTIICGTFHVYNLATMICFIVFIEKTIIVAEVSGVYSLRSTGQLIPFIIGLASFAASIREITLLHMRKVSN</sequence>
<feature type="transmembrane region" description="Helical" evidence="2">
    <location>
        <begin position="526"/>
        <end position="556"/>
    </location>
</feature>
<evidence type="ECO:0000256" key="2">
    <source>
        <dbReference type="SAM" id="Phobius"/>
    </source>
</evidence>
<feature type="chain" id="PRO_5034416302" evidence="3">
    <location>
        <begin position="22"/>
        <end position="604"/>
    </location>
</feature>